<dbReference type="HOGENOM" id="CLU_3293112_0_0_6"/>
<comment type="caution">
    <text evidence="1">The sequence shown here is derived from an EMBL/GenBank/DDBJ whole genome shotgun (WGS) entry which is preliminary data.</text>
</comment>
<name>A4BLB9_9GAMM</name>
<proteinExistence type="predicted"/>
<protein>
    <submittedName>
        <fullName evidence="1">Uncharacterized protein</fullName>
    </submittedName>
</protein>
<dbReference type="STRING" id="314278.NB231_14843"/>
<organism evidence="1 2">
    <name type="scientific">Nitrococcus mobilis Nb-231</name>
    <dbReference type="NCBI Taxonomy" id="314278"/>
    <lineage>
        <taxon>Bacteria</taxon>
        <taxon>Pseudomonadati</taxon>
        <taxon>Pseudomonadota</taxon>
        <taxon>Gammaproteobacteria</taxon>
        <taxon>Chromatiales</taxon>
        <taxon>Ectothiorhodospiraceae</taxon>
        <taxon>Nitrococcus</taxon>
    </lineage>
</organism>
<dbReference type="EMBL" id="AAOF01000001">
    <property type="protein sequence ID" value="EAR23107.1"/>
    <property type="molecule type" value="Genomic_DNA"/>
</dbReference>
<keyword evidence="2" id="KW-1185">Reference proteome</keyword>
<sequence>MVTGSITAFIARHRPNELMPTANVFEHTARRHSFEIAAAV</sequence>
<dbReference type="RefSeq" id="WP_005004022.1">
    <property type="nucleotide sequence ID" value="NZ_CH672427.1"/>
</dbReference>
<accession>A4BLB9</accession>
<dbReference type="eggNOG" id="COG2141">
    <property type="taxonomic scope" value="Bacteria"/>
</dbReference>
<evidence type="ECO:0000313" key="1">
    <source>
        <dbReference type="EMBL" id="EAR23107.1"/>
    </source>
</evidence>
<reference evidence="1 2" key="1">
    <citation type="submission" date="2006-02" db="EMBL/GenBank/DDBJ databases">
        <authorList>
            <person name="Waterbury J."/>
            <person name="Ferriera S."/>
            <person name="Johnson J."/>
            <person name="Kravitz S."/>
            <person name="Halpern A."/>
            <person name="Remington K."/>
            <person name="Beeson K."/>
            <person name="Tran B."/>
            <person name="Rogers Y.-H."/>
            <person name="Friedman R."/>
            <person name="Venter J.C."/>
        </authorList>
    </citation>
    <scope>NUCLEOTIDE SEQUENCE [LARGE SCALE GENOMIC DNA]</scope>
    <source>
        <strain evidence="1 2">Nb-231</strain>
    </source>
</reference>
<gene>
    <name evidence="1" type="ORF">NB231_14843</name>
</gene>
<dbReference type="Proteomes" id="UP000003374">
    <property type="component" value="Unassembled WGS sequence"/>
</dbReference>
<evidence type="ECO:0000313" key="2">
    <source>
        <dbReference type="Proteomes" id="UP000003374"/>
    </source>
</evidence>
<dbReference type="AlphaFoldDB" id="A4BLB9"/>